<evidence type="ECO:0000256" key="5">
    <source>
        <dbReference type="SAM" id="Phobius"/>
    </source>
</evidence>
<dbReference type="AlphaFoldDB" id="A0AAW9QIN7"/>
<gene>
    <name evidence="7" type="ORF">V0288_06930</name>
</gene>
<reference evidence="7 8" key="1">
    <citation type="submission" date="2024-01" db="EMBL/GenBank/DDBJ databases">
        <title>Genomic insights into the taxonomy and metabolism of the cyanobacterium Pannus brasiliensis CCIBt3594.</title>
        <authorList>
            <person name="Machado M."/>
            <person name="Botero N.B."/>
            <person name="Andreote A.P.D."/>
            <person name="Feitosa A.M.T."/>
            <person name="Popin R."/>
            <person name="Sivonen K."/>
            <person name="Fiore M.F."/>
        </authorList>
    </citation>
    <scope>NUCLEOTIDE SEQUENCE [LARGE SCALE GENOMIC DNA]</scope>
    <source>
        <strain evidence="7 8">CCIBt3594</strain>
    </source>
</reference>
<comment type="caution">
    <text evidence="7">The sequence shown here is derived from an EMBL/GenBank/DDBJ whole genome shotgun (WGS) entry which is preliminary data.</text>
</comment>
<dbReference type="Pfam" id="PF13365">
    <property type="entry name" value="Trypsin_2"/>
    <property type="match status" value="1"/>
</dbReference>
<dbReference type="InterPro" id="IPR001940">
    <property type="entry name" value="Peptidase_S1C"/>
</dbReference>
<feature type="domain" description="PDZ" evidence="6">
    <location>
        <begin position="306"/>
        <end position="393"/>
    </location>
</feature>
<keyword evidence="5" id="KW-0812">Transmembrane</keyword>
<dbReference type="GO" id="GO:0004252">
    <property type="term" value="F:serine-type endopeptidase activity"/>
    <property type="evidence" value="ECO:0007669"/>
    <property type="project" value="InterPro"/>
</dbReference>
<evidence type="ECO:0000313" key="7">
    <source>
        <dbReference type="EMBL" id="MEG3436850.1"/>
    </source>
</evidence>
<evidence type="ECO:0000256" key="4">
    <source>
        <dbReference type="ARBA" id="ARBA00022825"/>
    </source>
</evidence>
<organism evidence="7 8">
    <name type="scientific">Pannus brasiliensis CCIBt3594</name>
    <dbReference type="NCBI Taxonomy" id="1427578"/>
    <lineage>
        <taxon>Bacteria</taxon>
        <taxon>Bacillati</taxon>
        <taxon>Cyanobacteriota</taxon>
        <taxon>Cyanophyceae</taxon>
        <taxon>Oscillatoriophycideae</taxon>
        <taxon>Chroococcales</taxon>
        <taxon>Microcystaceae</taxon>
        <taxon>Pannus</taxon>
    </lineage>
</organism>
<keyword evidence="5" id="KW-0472">Membrane</keyword>
<dbReference type="RefSeq" id="WP_332864316.1">
    <property type="nucleotide sequence ID" value="NZ_JBAFSM010000010.1"/>
</dbReference>
<dbReference type="PANTHER" id="PTHR22939:SF129">
    <property type="entry name" value="SERINE PROTEASE HTRA2, MITOCHONDRIAL"/>
    <property type="match status" value="1"/>
</dbReference>
<keyword evidence="8" id="KW-1185">Reference proteome</keyword>
<dbReference type="Pfam" id="PF13180">
    <property type="entry name" value="PDZ_2"/>
    <property type="match status" value="1"/>
</dbReference>
<dbReference type="InterPro" id="IPR009003">
    <property type="entry name" value="Peptidase_S1_PA"/>
</dbReference>
<evidence type="ECO:0000256" key="1">
    <source>
        <dbReference type="ARBA" id="ARBA00010541"/>
    </source>
</evidence>
<dbReference type="NCBIfam" id="NF041521">
    <property type="entry name" value="HhoA_HhoB_HtrA"/>
    <property type="match status" value="1"/>
</dbReference>
<comment type="similarity">
    <text evidence="1">Belongs to the peptidase S1C family.</text>
</comment>
<dbReference type="EMBL" id="JBAFSM010000010">
    <property type="protein sequence ID" value="MEG3436850.1"/>
    <property type="molecule type" value="Genomic_DNA"/>
</dbReference>
<evidence type="ECO:0000259" key="6">
    <source>
        <dbReference type="PROSITE" id="PS50106"/>
    </source>
</evidence>
<keyword evidence="4" id="KW-0720">Serine protease</keyword>
<feature type="transmembrane region" description="Helical" evidence="5">
    <location>
        <begin position="28"/>
        <end position="49"/>
    </location>
</feature>
<dbReference type="Proteomes" id="UP001328733">
    <property type="component" value="Unassembled WGS sequence"/>
</dbReference>
<dbReference type="PRINTS" id="PR00834">
    <property type="entry name" value="PROTEASES2C"/>
</dbReference>
<dbReference type="Gene3D" id="2.40.10.120">
    <property type="match status" value="1"/>
</dbReference>
<dbReference type="SUPFAM" id="SSF50156">
    <property type="entry name" value="PDZ domain-like"/>
    <property type="match status" value="1"/>
</dbReference>
<dbReference type="EC" id="3.4.21.-" evidence="7"/>
<sequence>MTRNFVTEDSLHSIDRPNRRAKSPLNKILAYSSLLALGAGLGVGGTYAYRHDLASLTNPVAVAPATAREQPPATTSRITAPTNFVAQVVQEVGPAVVRINASRTVNNDNNDFSQFSNDPAFRRFFGSQIPEGAEKQIQRGTGSGFIINQDGRIITNAHVVDGADRVTVTLKDGRTLEGKVLGTDPLTDVAVVKVDAKDLPTVKLGDSESLQVGEWAIAIGNPLGLDNTVTTGIISAKDRNGSQIGANDKRVEFLQTDAAINPGNSGGPLLNDKGEVIGVNTAIIQNAQGLGFAIPINTARNIAEQLIANGKVEHPYLGVQMVQLNQEVKDQLADSPIADNWTIPDNNGVLVVRVMRDSPAASAGLRSGDVLKAIDGQEVTDPDTVQKLVESAKIGEKLPVEISRGGQRLNLDIQVGRLNTASK</sequence>
<dbReference type="GO" id="GO:0006508">
    <property type="term" value="P:proteolysis"/>
    <property type="evidence" value="ECO:0007669"/>
    <property type="project" value="UniProtKB-KW"/>
</dbReference>
<keyword evidence="5" id="KW-1133">Transmembrane helix</keyword>
<dbReference type="InterPro" id="IPR048172">
    <property type="entry name" value="HhoA_HhoB_HtrA-like"/>
</dbReference>
<dbReference type="Gene3D" id="2.30.42.10">
    <property type="match status" value="1"/>
</dbReference>
<proteinExistence type="inferred from homology"/>
<keyword evidence="3 7" id="KW-0378">Hydrolase</keyword>
<name>A0AAW9QIN7_9CHRO</name>
<protein>
    <submittedName>
        <fullName evidence="7">HhoA/HhoB/HtrA family serine endopeptidase</fullName>
        <ecNumber evidence="7">3.4.21.-</ecNumber>
    </submittedName>
</protein>
<evidence type="ECO:0000256" key="3">
    <source>
        <dbReference type="ARBA" id="ARBA00022801"/>
    </source>
</evidence>
<dbReference type="SMART" id="SM00228">
    <property type="entry name" value="PDZ"/>
    <property type="match status" value="1"/>
</dbReference>
<dbReference type="SUPFAM" id="SSF50494">
    <property type="entry name" value="Trypsin-like serine proteases"/>
    <property type="match status" value="1"/>
</dbReference>
<accession>A0AAW9QIN7</accession>
<dbReference type="PROSITE" id="PS50106">
    <property type="entry name" value="PDZ"/>
    <property type="match status" value="1"/>
</dbReference>
<keyword evidence="2" id="KW-0645">Protease</keyword>
<dbReference type="PANTHER" id="PTHR22939">
    <property type="entry name" value="SERINE PROTEASE FAMILY S1C HTRA-RELATED"/>
    <property type="match status" value="1"/>
</dbReference>
<dbReference type="InterPro" id="IPR036034">
    <property type="entry name" value="PDZ_sf"/>
</dbReference>
<evidence type="ECO:0000313" key="8">
    <source>
        <dbReference type="Proteomes" id="UP001328733"/>
    </source>
</evidence>
<evidence type="ECO:0000256" key="2">
    <source>
        <dbReference type="ARBA" id="ARBA00022670"/>
    </source>
</evidence>
<dbReference type="FunFam" id="2.40.10.10:FF:000001">
    <property type="entry name" value="Periplasmic serine protease DegS"/>
    <property type="match status" value="1"/>
</dbReference>
<dbReference type="InterPro" id="IPR001478">
    <property type="entry name" value="PDZ"/>
</dbReference>